<dbReference type="Gene3D" id="3.40.50.1980">
    <property type="entry name" value="Nitrogenase molybdenum iron protein domain"/>
    <property type="match status" value="2"/>
</dbReference>
<gene>
    <name evidence="4" type="ORF">JOF33_000395</name>
</gene>
<keyword evidence="5" id="KW-1185">Reference proteome</keyword>
<dbReference type="InterPro" id="IPR002491">
    <property type="entry name" value="ABC_transptr_periplasmic_BD"/>
</dbReference>
<organism evidence="4 5">
    <name type="scientific">Corynebacterium freneyi</name>
    <dbReference type="NCBI Taxonomy" id="134034"/>
    <lineage>
        <taxon>Bacteria</taxon>
        <taxon>Bacillati</taxon>
        <taxon>Actinomycetota</taxon>
        <taxon>Actinomycetes</taxon>
        <taxon>Mycobacteriales</taxon>
        <taxon>Corynebacteriaceae</taxon>
        <taxon>Corynebacterium</taxon>
    </lineage>
</organism>
<feature type="compositionally biased region" description="Pro residues" evidence="2">
    <location>
        <begin position="1"/>
        <end position="10"/>
    </location>
</feature>
<dbReference type="SUPFAM" id="SSF53807">
    <property type="entry name" value="Helical backbone' metal receptor"/>
    <property type="match status" value="1"/>
</dbReference>
<dbReference type="Gene3D" id="1.20.58.2180">
    <property type="match status" value="1"/>
</dbReference>
<feature type="domain" description="Fe/B12 periplasmic-binding" evidence="3">
    <location>
        <begin position="90"/>
        <end position="355"/>
    </location>
</feature>
<comment type="similarity">
    <text evidence="1">Belongs to the bacterial solute-binding protein 8 family.</text>
</comment>
<reference evidence="4 5" key="1">
    <citation type="submission" date="2021-03" db="EMBL/GenBank/DDBJ databases">
        <title>Sequencing the genomes of 1000 actinobacteria strains.</title>
        <authorList>
            <person name="Klenk H.-P."/>
        </authorList>
    </citation>
    <scope>NUCLEOTIDE SEQUENCE [LARGE SCALE GENOMIC DNA]</scope>
    <source>
        <strain evidence="4 5">DSM 44506</strain>
    </source>
</reference>
<evidence type="ECO:0000256" key="2">
    <source>
        <dbReference type="SAM" id="MobiDB-lite"/>
    </source>
</evidence>
<dbReference type="Pfam" id="PF01497">
    <property type="entry name" value="Peripla_BP_2"/>
    <property type="match status" value="1"/>
</dbReference>
<dbReference type="PROSITE" id="PS51318">
    <property type="entry name" value="TAT"/>
    <property type="match status" value="1"/>
</dbReference>
<name>A0ABS4U4W4_9CORY</name>
<protein>
    <submittedName>
        <fullName evidence="4">Iron complex transport system substrate-binding protein</fullName>
    </submittedName>
</protein>
<proteinExistence type="inferred from homology"/>
<evidence type="ECO:0000259" key="3">
    <source>
        <dbReference type="PROSITE" id="PS50983"/>
    </source>
</evidence>
<dbReference type="InterPro" id="IPR006311">
    <property type="entry name" value="TAT_signal"/>
</dbReference>
<evidence type="ECO:0000313" key="4">
    <source>
        <dbReference type="EMBL" id="MBP2331696.1"/>
    </source>
</evidence>
<dbReference type="PROSITE" id="PS50983">
    <property type="entry name" value="FE_B12_PBP"/>
    <property type="match status" value="1"/>
</dbReference>
<dbReference type="PANTHER" id="PTHR30535">
    <property type="entry name" value="VITAMIN B12-BINDING PROTEIN"/>
    <property type="match status" value="1"/>
</dbReference>
<feature type="region of interest" description="Disordered" evidence="2">
    <location>
        <begin position="1"/>
        <end position="21"/>
    </location>
</feature>
<accession>A0ABS4U4W4</accession>
<dbReference type="InterPro" id="IPR050902">
    <property type="entry name" value="ABC_Transporter_SBP"/>
</dbReference>
<dbReference type="EMBL" id="JAGINY010000001">
    <property type="protein sequence ID" value="MBP2331696.1"/>
    <property type="molecule type" value="Genomic_DNA"/>
</dbReference>
<feature type="region of interest" description="Disordered" evidence="2">
    <location>
        <begin position="57"/>
        <end position="78"/>
    </location>
</feature>
<evidence type="ECO:0000313" key="5">
    <source>
        <dbReference type="Proteomes" id="UP001519305"/>
    </source>
</evidence>
<feature type="compositionally biased region" description="Low complexity" evidence="2">
    <location>
        <begin position="57"/>
        <end position="67"/>
    </location>
</feature>
<dbReference type="Proteomes" id="UP001519305">
    <property type="component" value="Unassembled WGS sequence"/>
</dbReference>
<comment type="caution">
    <text evidence="4">The sequence shown here is derived from an EMBL/GenBank/DDBJ whole genome shotgun (WGS) entry which is preliminary data.</text>
</comment>
<evidence type="ECO:0000256" key="1">
    <source>
        <dbReference type="ARBA" id="ARBA00008814"/>
    </source>
</evidence>
<dbReference type="RefSeq" id="WP_342356249.1">
    <property type="nucleotide sequence ID" value="NZ_CP047357.1"/>
</dbReference>
<dbReference type="PANTHER" id="PTHR30535:SF34">
    <property type="entry name" value="MOLYBDATE-BINDING PROTEIN MOLA"/>
    <property type="match status" value="1"/>
</dbReference>
<sequence length="401" mass="43626">MNPTHPPAPRPALDGEGPDTGRLAMSRRTALRSALILLGGSALALTGCSTRDTHAADAASGTADAPANGKGPTITDQKGRTVSFDAPVERIATTVIPAPSMIIAADQGISKIVAVNRASQMQAKNGLLAEMFPEIMDLPIAAAGNDFVPNIETIAAQNPDVVIQWAHMGDEIITPIEQAGLELLLIIYGTQEDLEYWVEMFTELVGKPERGEKILADMHRDRAAVEKAVGTAHRRPRAVNLFNYDEMQVSGTESYMDFWLTLCGADNVGTKAGPGSSVKVSREELLAWDPEVVFIGNFSPATPEDMYGDPFFAEMSAVKNKRVYKIPNGGFAWDPPSNESNLMWQWAAKLLHPETADFDLRRAMKDSYSFLYDHELTDEQIDRVLAVDANSGSANYDAFTR</sequence>